<dbReference type="InterPro" id="IPR038347">
    <property type="entry name" value="TyeA_sf"/>
</dbReference>
<dbReference type="InterPro" id="IPR013351">
    <property type="entry name" value="T3SS_TyeA-rel"/>
</dbReference>
<evidence type="ECO:0000259" key="1">
    <source>
        <dbReference type="Pfam" id="PF07201"/>
    </source>
</evidence>
<name>A0A0H5M050_YERIN</name>
<accession>A0A0H5M050</accession>
<dbReference type="GO" id="GO:0019867">
    <property type="term" value="C:outer membrane"/>
    <property type="evidence" value="ECO:0007669"/>
    <property type="project" value="InterPro"/>
</dbReference>
<evidence type="ECO:0000313" key="3">
    <source>
        <dbReference type="Proteomes" id="UP000043316"/>
    </source>
</evidence>
<dbReference type="Proteomes" id="UP000043316">
    <property type="component" value="Unassembled WGS sequence"/>
</dbReference>
<dbReference type="Gene3D" id="1.20.1280.80">
    <property type="match status" value="1"/>
</dbReference>
<dbReference type="EMBL" id="CWJI01000017">
    <property type="protein sequence ID" value="CRY56828.1"/>
    <property type="molecule type" value="Genomic_DNA"/>
</dbReference>
<dbReference type="NCBIfam" id="TIGR02511">
    <property type="entry name" value="type_III_tyeA"/>
    <property type="match status" value="1"/>
</dbReference>
<proteinExistence type="predicted"/>
<gene>
    <name evidence="2" type="ORF">ERS008476_03873</name>
</gene>
<feature type="domain" description="Hypersensitivity response secretion-like HrpJ" evidence="1">
    <location>
        <begin position="55"/>
        <end position="207"/>
    </location>
</feature>
<dbReference type="AlphaFoldDB" id="A0A0H5M050"/>
<organism evidence="2 3">
    <name type="scientific">Yersinia intermedia</name>
    <dbReference type="NCBI Taxonomy" id="631"/>
    <lineage>
        <taxon>Bacteria</taxon>
        <taxon>Pseudomonadati</taxon>
        <taxon>Pseudomonadota</taxon>
        <taxon>Gammaproteobacteria</taxon>
        <taxon>Enterobacterales</taxon>
        <taxon>Yersiniaceae</taxon>
        <taxon>Yersinia</taxon>
    </lineage>
</organism>
<dbReference type="RefSeq" id="WP_053010272.1">
    <property type="nucleotide sequence ID" value="NZ_CWJI01000017.1"/>
</dbReference>
<dbReference type="SUPFAM" id="SSF140591">
    <property type="entry name" value="Type III secretion system domain"/>
    <property type="match status" value="1"/>
</dbReference>
<dbReference type="Pfam" id="PF07201">
    <property type="entry name" value="HrpJ"/>
    <property type="match status" value="1"/>
</dbReference>
<reference evidence="3" key="1">
    <citation type="submission" date="2015-03" db="EMBL/GenBank/DDBJ databases">
        <authorList>
            <consortium name="Pathogen Informatics"/>
        </authorList>
    </citation>
    <scope>NUCLEOTIDE SEQUENCE [LARGE SCALE GENOMIC DNA]</scope>
    <source>
        <strain evidence="3">R148</strain>
    </source>
</reference>
<dbReference type="GO" id="GO:0046903">
    <property type="term" value="P:secretion"/>
    <property type="evidence" value="ECO:0007669"/>
    <property type="project" value="InterPro"/>
</dbReference>
<evidence type="ECO:0000313" key="2">
    <source>
        <dbReference type="EMBL" id="CRY56828.1"/>
    </source>
</evidence>
<dbReference type="InterPro" id="IPR010812">
    <property type="entry name" value="HrpJ-like"/>
</dbReference>
<sequence length="341" mass="38507">MIKTNNISDTVAIHGTLPNSEKLQGEVSPAHSVMALASLELLDLQQAVLGENLEMTMEGIGLSLGARLKDQKAAQTEERNQRRLQLLVKMVAQLSDSAGTLLQQNIPLDIDIALLTSKLHQGDLSVGQQVLLLATLVANGKENPLRRRRLMQLLGSVLENEGWEIELFGLLELGTTGSRSLGAIKQLFQQSIYQSELSITEWFERISRWPQRQQRVRVLMRAMAFDLSCQPPPKYGERLAATLNQLRRLLMFLCLEDHCHDIGRACGIEGDVVLREVLAVVGQPWLFENWLQPRLEMILGSDANAQQKFIRRFYELFKLMPVECFNDQDQQIQILSILLAM</sequence>
<protein>
    <submittedName>
        <fullName evidence="2">Type III secretion system protein SsaL</fullName>
    </submittedName>
</protein>